<dbReference type="PANTHER" id="PTHR46118:SF4">
    <property type="entry name" value="PROTEIN ABHD11"/>
    <property type="match status" value="1"/>
</dbReference>
<protein>
    <submittedName>
        <fullName evidence="3">Alpha/beta hydrolase</fullName>
    </submittedName>
</protein>
<name>A0ABM7VAS5_9BACT</name>
<evidence type="ECO:0000313" key="4">
    <source>
        <dbReference type="Proteomes" id="UP001354989"/>
    </source>
</evidence>
<feature type="domain" description="AB hydrolase-1" evidence="2">
    <location>
        <begin position="14"/>
        <end position="124"/>
    </location>
</feature>
<dbReference type="Gene3D" id="3.40.50.1820">
    <property type="entry name" value="alpha/beta hydrolase"/>
    <property type="match status" value="1"/>
</dbReference>
<dbReference type="RefSeq" id="WP_338397452.1">
    <property type="nucleotide sequence ID" value="NZ_AP025292.1"/>
</dbReference>
<dbReference type="SUPFAM" id="SSF53474">
    <property type="entry name" value="alpha/beta-Hydrolases"/>
    <property type="match status" value="1"/>
</dbReference>
<evidence type="ECO:0000259" key="2">
    <source>
        <dbReference type="Pfam" id="PF00561"/>
    </source>
</evidence>
<proteinExistence type="predicted"/>
<evidence type="ECO:0000256" key="1">
    <source>
        <dbReference type="ARBA" id="ARBA00022801"/>
    </source>
</evidence>
<dbReference type="EMBL" id="AP025292">
    <property type="protein sequence ID" value="BDC98012.1"/>
    <property type="molecule type" value="Genomic_DNA"/>
</dbReference>
<reference evidence="3 4" key="1">
    <citation type="submission" date="2021-12" db="EMBL/GenBank/DDBJ databases">
        <title>Genome sequencing of bacteria with rrn-lacking chromosome and rrn-plasmid.</title>
        <authorList>
            <person name="Anda M."/>
            <person name="Iwasaki W."/>
        </authorList>
    </citation>
    <scope>NUCLEOTIDE SEQUENCE [LARGE SCALE GENOMIC DNA]</scope>
    <source>
        <strain evidence="3 4">NBRC 101262</strain>
    </source>
</reference>
<dbReference type="GO" id="GO:0016787">
    <property type="term" value="F:hydrolase activity"/>
    <property type="evidence" value="ECO:0007669"/>
    <property type="project" value="UniProtKB-KW"/>
</dbReference>
<dbReference type="InterPro" id="IPR000073">
    <property type="entry name" value="AB_hydrolase_1"/>
</dbReference>
<gene>
    <name evidence="3" type="ORF">PEPS_02930</name>
</gene>
<evidence type="ECO:0000313" key="3">
    <source>
        <dbReference type="EMBL" id="BDC98012.1"/>
    </source>
</evidence>
<dbReference type="Proteomes" id="UP001354989">
    <property type="component" value="Chromosome"/>
</dbReference>
<sequence length="251" mass="28316">MQLNFKKLGQGPKLIILHGLFGSLDNWMTFAKVMAEQHTVYLVDQRNHGNSPHAQDHNYEAMADDLLAFFEEHNIEEAKIIGHSMGGKTAMQFAAENPDKVVKLVVVDIAPKQYPVHHHEIIEALERVDLTALKSRGEADAALQMSLKDIGVRQFLLKGLARSKEGFRWKFNLEVLKDQIENVVAALDPQLGYDGQSLFIRGALSNYIMEKDTALIKNQFPEAHVVTIENAGHWIHAEQPEAFLKAIQKFI</sequence>
<accession>A0ABM7VAS5</accession>
<keyword evidence="4" id="KW-1185">Reference proteome</keyword>
<organism evidence="3 4">
    <name type="scientific">Persicobacter psychrovividus</name>
    <dbReference type="NCBI Taxonomy" id="387638"/>
    <lineage>
        <taxon>Bacteria</taxon>
        <taxon>Pseudomonadati</taxon>
        <taxon>Bacteroidota</taxon>
        <taxon>Cytophagia</taxon>
        <taxon>Cytophagales</taxon>
        <taxon>Persicobacteraceae</taxon>
        <taxon>Persicobacter</taxon>
    </lineage>
</organism>
<dbReference type="Pfam" id="PF00561">
    <property type="entry name" value="Abhydrolase_1"/>
    <property type="match status" value="1"/>
</dbReference>
<dbReference type="InterPro" id="IPR029058">
    <property type="entry name" value="AB_hydrolase_fold"/>
</dbReference>
<dbReference type="PANTHER" id="PTHR46118">
    <property type="entry name" value="PROTEIN ABHD11"/>
    <property type="match status" value="1"/>
</dbReference>
<keyword evidence="1 3" id="KW-0378">Hydrolase</keyword>